<feature type="compositionally biased region" description="Low complexity" evidence="1">
    <location>
        <begin position="114"/>
        <end position="126"/>
    </location>
</feature>
<accession>M7SD02</accession>
<protein>
    <submittedName>
        <fullName evidence="3">Uncharacterized protein</fullName>
    </submittedName>
</protein>
<feature type="signal peptide" evidence="2">
    <location>
        <begin position="1"/>
        <end position="18"/>
    </location>
</feature>
<dbReference type="EMBL" id="KB707506">
    <property type="protein sequence ID" value="EMR62042.1"/>
    <property type="molecule type" value="Genomic_DNA"/>
</dbReference>
<proteinExistence type="predicted"/>
<dbReference type="AlphaFoldDB" id="M7SD02"/>
<dbReference type="HOGENOM" id="CLU_1678530_0_0_1"/>
<evidence type="ECO:0000313" key="3">
    <source>
        <dbReference type="EMBL" id="EMR62042.1"/>
    </source>
</evidence>
<gene>
    <name evidence="3" type="ORF">UCREL1_11006</name>
</gene>
<keyword evidence="2" id="KW-0732">Signal</keyword>
<evidence type="ECO:0000256" key="1">
    <source>
        <dbReference type="SAM" id="MobiDB-lite"/>
    </source>
</evidence>
<evidence type="ECO:0000256" key="2">
    <source>
        <dbReference type="SAM" id="SignalP"/>
    </source>
</evidence>
<feature type="compositionally biased region" description="Low complexity" evidence="1">
    <location>
        <begin position="49"/>
        <end position="69"/>
    </location>
</feature>
<dbReference type="KEGG" id="ela:UCREL1_11006"/>
<dbReference type="OrthoDB" id="4778256at2759"/>
<keyword evidence="4" id="KW-1185">Reference proteome</keyword>
<feature type="chain" id="PRO_5004084531" evidence="2">
    <location>
        <begin position="19"/>
        <end position="160"/>
    </location>
</feature>
<feature type="region of interest" description="Disordered" evidence="1">
    <location>
        <begin position="113"/>
        <end position="138"/>
    </location>
</feature>
<dbReference type="Proteomes" id="UP000012174">
    <property type="component" value="Unassembled WGS sequence"/>
</dbReference>
<reference evidence="4" key="1">
    <citation type="journal article" date="2013" name="Genome Announc.">
        <title>Draft genome sequence of the grapevine dieback fungus Eutypa lata UCR-EL1.</title>
        <authorList>
            <person name="Blanco-Ulate B."/>
            <person name="Rolshausen P.E."/>
            <person name="Cantu D."/>
        </authorList>
    </citation>
    <scope>NUCLEOTIDE SEQUENCE [LARGE SCALE GENOMIC DNA]</scope>
    <source>
        <strain evidence="4">UCR-EL1</strain>
    </source>
</reference>
<name>M7SD02_EUTLA</name>
<organism evidence="3 4">
    <name type="scientific">Eutypa lata (strain UCR-EL1)</name>
    <name type="common">Grapevine dieback disease fungus</name>
    <name type="synonym">Eutypa armeniacae</name>
    <dbReference type="NCBI Taxonomy" id="1287681"/>
    <lineage>
        <taxon>Eukaryota</taxon>
        <taxon>Fungi</taxon>
        <taxon>Dikarya</taxon>
        <taxon>Ascomycota</taxon>
        <taxon>Pezizomycotina</taxon>
        <taxon>Sordariomycetes</taxon>
        <taxon>Xylariomycetidae</taxon>
        <taxon>Xylariales</taxon>
        <taxon>Diatrypaceae</taxon>
        <taxon>Eutypa</taxon>
    </lineage>
</organism>
<dbReference type="OMA" id="NTACPLY"/>
<feature type="region of interest" description="Disordered" evidence="1">
    <location>
        <begin position="47"/>
        <end position="69"/>
    </location>
</feature>
<evidence type="ECO:0000313" key="4">
    <source>
        <dbReference type="Proteomes" id="UP000012174"/>
    </source>
</evidence>
<sequence>MLGSWCLVMLAATVPAFAQTLTSTSTLTAIVTVSKCNPTNTECPLYTPSTTSTSSTPISTSSSCTTTSTSSLVNTTSTFYPTSNSTSFAGPTAYPNTTLSSYTTKAPTVAPSVTPTEIYPTATPEPTTAPTPEPTSGAGLVSLQSGLLVGILGLGAAFLG</sequence>
<dbReference type="eggNOG" id="ENOG502RN1I">
    <property type="taxonomic scope" value="Eukaryota"/>
</dbReference>